<proteinExistence type="predicted"/>
<dbReference type="Proteomes" id="UP001295740">
    <property type="component" value="Unassembled WGS sequence"/>
</dbReference>
<accession>A0AAI8YJA6</accession>
<dbReference type="PROSITE" id="PS50878">
    <property type="entry name" value="RT_POL"/>
    <property type="match status" value="1"/>
</dbReference>
<organism evidence="4 5">
    <name type="scientific">Anthostomella pinea</name>
    <dbReference type="NCBI Taxonomy" id="933095"/>
    <lineage>
        <taxon>Eukaryota</taxon>
        <taxon>Fungi</taxon>
        <taxon>Dikarya</taxon>
        <taxon>Ascomycota</taxon>
        <taxon>Pezizomycotina</taxon>
        <taxon>Sordariomycetes</taxon>
        <taxon>Xylariomycetidae</taxon>
        <taxon>Xylariales</taxon>
        <taxon>Xylariaceae</taxon>
        <taxon>Anthostomella</taxon>
    </lineage>
</organism>
<dbReference type="Pfam" id="PF00078">
    <property type="entry name" value="RVT_1"/>
    <property type="match status" value="1"/>
</dbReference>
<dbReference type="AlphaFoldDB" id="A0AAI8YJA6"/>
<dbReference type="SUPFAM" id="SSF56672">
    <property type="entry name" value="DNA/RNA polymerases"/>
    <property type="match status" value="1"/>
</dbReference>
<evidence type="ECO:0000259" key="3">
    <source>
        <dbReference type="PROSITE" id="PS50878"/>
    </source>
</evidence>
<reference evidence="4" key="1">
    <citation type="submission" date="2023-10" db="EMBL/GenBank/DDBJ databases">
        <authorList>
            <person name="Hackl T."/>
        </authorList>
    </citation>
    <scope>NUCLEOTIDE SEQUENCE</scope>
</reference>
<comment type="subcellular location">
    <subcellularLocation>
        <location evidence="1">Mitochondrion</location>
    </subcellularLocation>
</comment>
<gene>
    <name evidence="4" type="ORF">KHLLAP_LOCUS9814</name>
</gene>
<protein>
    <submittedName>
        <fullName evidence="4">Uu.00g143720.m01.CDS01</fullName>
    </submittedName>
</protein>
<keyword evidence="5" id="KW-1185">Reference proteome</keyword>
<feature type="non-terminal residue" evidence="4">
    <location>
        <position position="232"/>
    </location>
</feature>
<evidence type="ECO:0000256" key="2">
    <source>
        <dbReference type="ARBA" id="ARBA00023128"/>
    </source>
</evidence>
<dbReference type="PANTHER" id="PTHR33481">
    <property type="entry name" value="REVERSE TRANSCRIPTASE"/>
    <property type="match status" value="1"/>
</dbReference>
<dbReference type="PANTHER" id="PTHR33481:SF1">
    <property type="entry name" value="ENDONUCLEASE_EXONUCLEASE_PHOSPHATASE DOMAIN-CONTAINING PROTEIN-RELATED"/>
    <property type="match status" value="1"/>
</dbReference>
<dbReference type="InterPro" id="IPR000477">
    <property type="entry name" value="RT_dom"/>
</dbReference>
<evidence type="ECO:0000256" key="1">
    <source>
        <dbReference type="ARBA" id="ARBA00004173"/>
    </source>
</evidence>
<comment type="caution">
    <text evidence="4">The sequence shown here is derived from an EMBL/GenBank/DDBJ whole genome shotgun (WGS) entry which is preliminary data.</text>
</comment>
<name>A0AAI8YJA6_9PEZI</name>
<feature type="domain" description="Reverse transcriptase" evidence="3">
    <location>
        <begin position="1"/>
        <end position="202"/>
    </location>
</feature>
<evidence type="ECO:0000313" key="4">
    <source>
        <dbReference type="EMBL" id="CAJ2509346.1"/>
    </source>
</evidence>
<sequence length="232" mass="26631">MDLVLSFAHEVEAALAKGLKVSLATVDVQGAFDALLVRRLLERMRKQGWPLACLELIKSFLEKRKAKVRLERVSTDFKDIKCGTPQGSLWSPVLYMLYLAELLLQDPELRFGYADDLALYRVSKSLQQNAEMLADDLKQVMQWGDKNKVFFTPEKCKLVHITRSRDISNPSVVIGDHLIIDPVQEPEDSGKEPALRWLGVWINQKFTFKRHIQERAGKTMQLSRHIRNLTNT</sequence>
<keyword evidence="2" id="KW-0496">Mitochondrion</keyword>
<dbReference type="GO" id="GO:0005739">
    <property type="term" value="C:mitochondrion"/>
    <property type="evidence" value="ECO:0007669"/>
    <property type="project" value="UniProtKB-SubCell"/>
</dbReference>
<dbReference type="EMBL" id="CAUWAG010000012">
    <property type="protein sequence ID" value="CAJ2509346.1"/>
    <property type="molecule type" value="Genomic_DNA"/>
</dbReference>
<dbReference type="InterPro" id="IPR043502">
    <property type="entry name" value="DNA/RNA_pol_sf"/>
</dbReference>
<evidence type="ECO:0000313" key="5">
    <source>
        <dbReference type="Proteomes" id="UP001295740"/>
    </source>
</evidence>